<dbReference type="SUPFAM" id="SSF68906">
    <property type="entry name" value="SAP domain"/>
    <property type="match status" value="1"/>
</dbReference>
<gene>
    <name evidence="5" type="ORF">ASIM_LOCUS14285</name>
</gene>
<reference evidence="7" key="1">
    <citation type="submission" date="2017-02" db="UniProtKB">
        <authorList>
            <consortium name="WormBaseParasite"/>
        </authorList>
    </citation>
    <scope>IDENTIFICATION</scope>
</reference>
<accession>A0A0M3K1W3</accession>
<dbReference type="InterPro" id="IPR036361">
    <property type="entry name" value="SAP_dom_sf"/>
</dbReference>
<feature type="region of interest" description="Disordered" evidence="3">
    <location>
        <begin position="70"/>
        <end position="132"/>
    </location>
</feature>
<keyword evidence="6" id="KW-1185">Reference proteome</keyword>
<evidence type="ECO:0000256" key="1">
    <source>
        <dbReference type="ARBA" id="ARBA00022553"/>
    </source>
</evidence>
<evidence type="ECO:0000256" key="2">
    <source>
        <dbReference type="ARBA" id="ARBA00046328"/>
    </source>
</evidence>
<dbReference type="OrthoDB" id="5837849at2759"/>
<organism evidence="7">
    <name type="scientific">Anisakis simplex</name>
    <name type="common">Herring worm</name>
    <dbReference type="NCBI Taxonomy" id="6269"/>
    <lineage>
        <taxon>Eukaryota</taxon>
        <taxon>Metazoa</taxon>
        <taxon>Ecdysozoa</taxon>
        <taxon>Nematoda</taxon>
        <taxon>Chromadorea</taxon>
        <taxon>Rhabditida</taxon>
        <taxon>Spirurina</taxon>
        <taxon>Ascaridomorpha</taxon>
        <taxon>Ascaridoidea</taxon>
        <taxon>Anisakidae</taxon>
        <taxon>Anisakis</taxon>
        <taxon>Anisakis simplex complex</taxon>
    </lineage>
</organism>
<dbReference type="EMBL" id="UYRR01031685">
    <property type="protein sequence ID" value="VDK51931.1"/>
    <property type="molecule type" value="Genomic_DNA"/>
</dbReference>
<name>A0A0M3K1W3_ANISI</name>
<comment type="similarity">
    <text evidence="2">Belongs to the SAP domain-containing ribonucleoprotein family.</text>
</comment>
<dbReference type="AlphaFoldDB" id="A0A0M3K1W3"/>
<dbReference type="Gene3D" id="1.10.720.30">
    <property type="entry name" value="SAP domain"/>
    <property type="match status" value="1"/>
</dbReference>
<dbReference type="SMART" id="SM00513">
    <property type="entry name" value="SAP"/>
    <property type="match status" value="1"/>
</dbReference>
<dbReference type="Proteomes" id="UP000267096">
    <property type="component" value="Unassembled WGS sequence"/>
</dbReference>
<evidence type="ECO:0000313" key="6">
    <source>
        <dbReference type="Proteomes" id="UP000267096"/>
    </source>
</evidence>
<evidence type="ECO:0000259" key="4">
    <source>
        <dbReference type="PROSITE" id="PS50800"/>
    </source>
</evidence>
<dbReference type="WBParaSite" id="ASIM_0001487501-mRNA-1">
    <property type="protein sequence ID" value="ASIM_0001487501-mRNA-1"/>
    <property type="gene ID" value="ASIM_0001487501"/>
</dbReference>
<dbReference type="Pfam" id="PF02037">
    <property type="entry name" value="SAP"/>
    <property type="match status" value="1"/>
</dbReference>
<dbReference type="InterPro" id="IPR003034">
    <property type="entry name" value="SAP_dom"/>
</dbReference>
<dbReference type="PROSITE" id="PS50800">
    <property type="entry name" value="SAP"/>
    <property type="match status" value="1"/>
</dbReference>
<dbReference type="PANTHER" id="PTHR46551">
    <property type="entry name" value="SAP DOMAIN-CONTAINING RIBONUCLEOPROTEIN"/>
    <property type="match status" value="1"/>
</dbReference>
<evidence type="ECO:0000256" key="3">
    <source>
        <dbReference type="SAM" id="MobiDB-lite"/>
    </source>
</evidence>
<evidence type="ECO:0000313" key="7">
    <source>
        <dbReference type="WBParaSite" id="ASIM_0001487501-mRNA-1"/>
    </source>
</evidence>
<dbReference type="GO" id="GO:0016973">
    <property type="term" value="P:poly(A)+ mRNA export from nucleus"/>
    <property type="evidence" value="ECO:0007669"/>
    <property type="project" value="TreeGrafter"/>
</dbReference>
<dbReference type="InterPro" id="IPR052240">
    <property type="entry name" value="SAP_domain_ribonucleoprotein"/>
</dbReference>
<reference evidence="5 6" key="2">
    <citation type="submission" date="2018-11" db="EMBL/GenBank/DDBJ databases">
        <authorList>
            <consortium name="Pathogen Informatics"/>
        </authorList>
    </citation>
    <scope>NUCLEOTIDE SEQUENCE [LARGE SCALE GENOMIC DNA]</scope>
</reference>
<sequence length="276" mass="30142">MSGIELTSTTDLTKFTVVQLRELLKSRALPSSGTKVELIERLKENLAAEEKILEADDSLTKDDSIERAPISADAIVTEDDVLGPDPASQKKADDEGGESDTTTTTKTSDKVDGKDEVSVKQGQQAKKADDAATAMETLDAKTKRALRFGLPLSGDDLKRKRAERFGLKVETEPDDEKKRRRLERFGLLNGTAKGDGGSAVNQDDILKKRAERFGLPVKDKESAKNGSSAANVSLSTDVVEKASLEALERRAKRFGVCSEQAEEFGHLKSDLNWFLE</sequence>
<keyword evidence="1" id="KW-0597">Phosphoprotein</keyword>
<dbReference type="PANTHER" id="PTHR46551:SF1">
    <property type="entry name" value="SAP DOMAIN-CONTAINING RIBONUCLEOPROTEIN"/>
    <property type="match status" value="1"/>
</dbReference>
<protein>
    <submittedName>
        <fullName evidence="7">SAP domain-containing protein</fullName>
    </submittedName>
</protein>
<evidence type="ECO:0000313" key="5">
    <source>
        <dbReference type="EMBL" id="VDK51931.1"/>
    </source>
</evidence>
<feature type="domain" description="SAP" evidence="4">
    <location>
        <begin position="12"/>
        <end position="46"/>
    </location>
</feature>
<feature type="compositionally biased region" description="Basic and acidic residues" evidence="3">
    <location>
        <begin position="107"/>
        <end position="118"/>
    </location>
</feature>
<proteinExistence type="inferred from homology"/>
<dbReference type="GO" id="GO:0005634">
    <property type="term" value="C:nucleus"/>
    <property type="evidence" value="ECO:0007669"/>
    <property type="project" value="TreeGrafter"/>
</dbReference>